<feature type="chain" id="PRO_5017370793" evidence="1">
    <location>
        <begin position="24"/>
        <end position="454"/>
    </location>
</feature>
<dbReference type="InterPro" id="IPR010927">
    <property type="entry name" value="T4SS_TraH"/>
</dbReference>
<name>A0A1I5B9M2_9GAMM</name>
<dbReference type="AlphaFoldDB" id="A0A1I5B9M2"/>
<dbReference type="Proteomes" id="UP000242222">
    <property type="component" value="Unassembled WGS sequence"/>
</dbReference>
<evidence type="ECO:0000313" key="3">
    <source>
        <dbReference type="Proteomes" id="UP000242222"/>
    </source>
</evidence>
<protein>
    <submittedName>
        <fullName evidence="2">Conjugative transfer pilus assembly protein TraH</fullName>
    </submittedName>
</protein>
<dbReference type="NCBIfam" id="NF010279">
    <property type="entry name" value="PRK13723.1"/>
    <property type="match status" value="1"/>
</dbReference>
<dbReference type="EMBL" id="FOVC01000015">
    <property type="protein sequence ID" value="SFN71412.1"/>
    <property type="molecule type" value="Genomic_DNA"/>
</dbReference>
<gene>
    <name evidence="2" type="ORF">SAMN05216516_11536</name>
</gene>
<dbReference type="STRING" id="1367852.SAMN05216516_11536"/>
<keyword evidence="1" id="KW-0732">Signal</keyword>
<accession>A0A1I5B9M2</accession>
<evidence type="ECO:0000313" key="2">
    <source>
        <dbReference type="EMBL" id="SFN71412.1"/>
    </source>
</evidence>
<sequence length="454" mass="49362">MSSILKKSVLAGALCCYTLMAGASLNDDMNKFFGKLGYEQNTTTPKVWQGQAAGYATGGALYARTSAKDVQLVSLQLPSLNAGCGGIDMFLGSFSFISKDEFIQFAKSILSNAPGLFFDLALKTVTPQLASAKDFLQKLASDVNSSNMSSCQAARAIVGGLWPETQENASAVCQTIGSDSNFFSDWAAARQGCGTGGQYKNMSNKAGADMKDQVLRNKNLIWDSLEKNQVFSGNKELKEFAMSITGTIIFDDDGKPQPLTAMTTNEDLIHALLHGGTAKIYTCNDAECLKVTIGEVTISADNSLSGQVNKMLQSIGSKAYADEALTEKEKGFITSTSVPVLRYLVDPLSLGVSDSVIYQLSDYISFDILIQYMQEVMQQARVMLASKSYPDSALKPLQESMANANQQLAIMQSRVQVQQDALMVVERQMGYMRQQLSGRLLDRYQNNYRFSGGL</sequence>
<evidence type="ECO:0000256" key="1">
    <source>
        <dbReference type="SAM" id="SignalP"/>
    </source>
</evidence>
<keyword evidence="3" id="KW-1185">Reference proteome</keyword>
<proteinExistence type="predicted"/>
<dbReference type="Pfam" id="PF06122">
    <property type="entry name" value="TraH"/>
    <property type="match status" value="1"/>
</dbReference>
<reference evidence="3" key="1">
    <citation type="submission" date="2016-10" db="EMBL/GenBank/DDBJ databases">
        <authorList>
            <person name="Varghese N."/>
            <person name="Submissions S."/>
        </authorList>
    </citation>
    <scope>NUCLEOTIDE SEQUENCE [LARGE SCALE GENOMIC DNA]</scope>
    <source>
        <strain evidence="3">N6PO6</strain>
    </source>
</reference>
<dbReference type="RefSeq" id="WP_092879826.1">
    <property type="nucleotide sequence ID" value="NZ_FOVC01000015.1"/>
</dbReference>
<dbReference type="OrthoDB" id="9797479at2"/>
<organism evidence="2 3">
    <name type="scientific">Izhakiella capsodis</name>
    <dbReference type="NCBI Taxonomy" id="1367852"/>
    <lineage>
        <taxon>Bacteria</taxon>
        <taxon>Pseudomonadati</taxon>
        <taxon>Pseudomonadota</taxon>
        <taxon>Gammaproteobacteria</taxon>
        <taxon>Enterobacterales</taxon>
        <taxon>Erwiniaceae</taxon>
        <taxon>Izhakiella</taxon>
    </lineage>
</organism>
<feature type="signal peptide" evidence="1">
    <location>
        <begin position="1"/>
        <end position="23"/>
    </location>
</feature>